<protein>
    <recommendedName>
        <fullName evidence="1">Berberine/berberine-like domain-containing protein</fullName>
    </recommendedName>
</protein>
<gene>
    <name evidence="2" type="ORF">BPAE_0206g00070</name>
</gene>
<proteinExistence type="predicted"/>
<evidence type="ECO:0000259" key="1">
    <source>
        <dbReference type="Pfam" id="PF08031"/>
    </source>
</evidence>
<evidence type="ECO:0000313" key="2">
    <source>
        <dbReference type="EMBL" id="TGO21673.1"/>
    </source>
</evidence>
<dbReference type="EMBL" id="PQXI01000205">
    <property type="protein sequence ID" value="TGO21673.1"/>
    <property type="molecule type" value="Genomic_DNA"/>
</dbReference>
<dbReference type="AlphaFoldDB" id="A0A4Z1FG96"/>
<evidence type="ECO:0000313" key="3">
    <source>
        <dbReference type="Proteomes" id="UP000297910"/>
    </source>
</evidence>
<dbReference type="Proteomes" id="UP000297910">
    <property type="component" value="Unassembled WGS sequence"/>
</dbReference>
<comment type="caution">
    <text evidence="2">The sequence shown here is derived from an EMBL/GenBank/DDBJ whole genome shotgun (WGS) entry which is preliminary data.</text>
</comment>
<accession>A0A4Z1FG96</accession>
<organism evidence="2 3">
    <name type="scientific">Botrytis paeoniae</name>
    <dbReference type="NCBI Taxonomy" id="278948"/>
    <lineage>
        <taxon>Eukaryota</taxon>
        <taxon>Fungi</taxon>
        <taxon>Dikarya</taxon>
        <taxon>Ascomycota</taxon>
        <taxon>Pezizomycotina</taxon>
        <taxon>Leotiomycetes</taxon>
        <taxon>Helotiales</taxon>
        <taxon>Sclerotiniaceae</taxon>
        <taxon>Botrytis</taxon>
    </lineage>
</organism>
<name>A0A4Z1FG96_9HELO</name>
<reference evidence="2 3" key="1">
    <citation type="submission" date="2017-12" db="EMBL/GenBank/DDBJ databases">
        <title>Comparative genomics of Botrytis spp.</title>
        <authorList>
            <person name="Valero-Jimenez C.A."/>
            <person name="Tapia P."/>
            <person name="Veloso J."/>
            <person name="Silva-Moreno E."/>
            <person name="Staats M."/>
            <person name="Valdes J.H."/>
            <person name="Van Kan J.A.L."/>
        </authorList>
    </citation>
    <scope>NUCLEOTIDE SEQUENCE [LARGE SCALE GENOMIC DNA]</scope>
    <source>
        <strain evidence="2 3">Bp0003</strain>
    </source>
</reference>
<keyword evidence="3" id="KW-1185">Reference proteome</keyword>
<dbReference type="GO" id="GO:0050660">
    <property type="term" value="F:flavin adenine dinucleotide binding"/>
    <property type="evidence" value="ECO:0007669"/>
    <property type="project" value="InterPro"/>
</dbReference>
<sequence>MSLHDRNSRNTFTNQLNSSQRHTFSRWKPCGLQCCSSRMARFSLLIQAQVNAFQDQFKVLTPGGGLYMNEATFDNLTWKEDYYGANYDRLLEAKLSYDPNFVLYAHTSVGSDLITVASDGRLCKD</sequence>
<feature type="domain" description="Berberine/berberine-like" evidence="1">
    <location>
        <begin position="67"/>
        <end position="109"/>
    </location>
</feature>
<dbReference type="Gene3D" id="3.30.465.10">
    <property type="match status" value="1"/>
</dbReference>
<dbReference type="GO" id="GO:0016491">
    <property type="term" value="F:oxidoreductase activity"/>
    <property type="evidence" value="ECO:0007669"/>
    <property type="project" value="InterPro"/>
</dbReference>
<dbReference type="InterPro" id="IPR016169">
    <property type="entry name" value="FAD-bd_PCMH_sub2"/>
</dbReference>
<dbReference type="InterPro" id="IPR012951">
    <property type="entry name" value="BBE"/>
</dbReference>
<dbReference type="Pfam" id="PF08031">
    <property type="entry name" value="BBE"/>
    <property type="match status" value="1"/>
</dbReference>